<evidence type="ECO:0000256" key="7">
    <source>
        <dbReference type="ARBA" id="ARBA00023128"/>
    </source>
</evidence>
<evidence type="ECO:0000313" key="10">
    <source>
        <dbReference type="Proteomes" id="UP000494165"/>
    </source>
</evidence>
<dbReference type="PANTHER" id="PTHR17130">
    <property type="entry name" value="MITOCHONDRIAL OUTER MEMBRANE PROTEIN 25"/>
    <property type="match status" value="1"/>
</dbReference>
<evidence type="ECO:0000256" key="1">
    <source>
        <dbReference type="ARBA" id="ARBA00004434"/>
    </source>
</evidence>
<evidence type="ECO:0000256" key="8">
    <source>
        <dbReference type="ARBA" id="ARBA00023136"/>
    </source>
</evidence>
<keyword evidence="4" id="KW-0812">Transmembrane</keyword>
<comment type="similarity">
    <text evidence="2">Belongs to the COX16 family.</text>
</comment>
<keyword evidence="8" id="KW-0472">Membrane</keyword>
<evidence type="ECO:0000256" key="3">
    <source>
        <dbReference type="ARBA" id="ARBA00021814"/>
    </source>
</evidence>
<gene>
    <name evidence="9" type="ORF">CLODIP_2_CD02209</name>
</gene>
<evidence type="ECO:0000256" key="2">
    <source>
        <dbReference type="ARBA" id="ARBA00008370"/>
    </source>
</evidence>
<evidence type="ECO:0000256" key="6">
    <source>
        <dbReference type="ARBA" id="ARBA00022989"/>
    </source>
</evidence>
<sequence length="98" mass="11390">MTSFFRRKSTRYAVPFLVLVLGGSFGLKEFAQIRYKFSKKEAFKPEESLKKLRRLILIIGKTNEDQDLGKSRLSNKPVKLLISDIFIQQLPTQHHPLI</sequence>
<dbReference type="EMBL" id="CADEPI010000012">
    <property type="protein sequence ID" value="CAB3363439.1"/>
    <property type="molecule type" value="Genomic_DNA"/>
</dbReference>
<dbReference type="OrthoDB" id="5516033at2759"/>
<dbReference type="GO" id="GO:0005743">
    <property type="term" value="C:mitochondrial inner membrane"/>
    <property type="evidence" value="ECO:0007669"/>
    <property type="project" value="UniProtKB-SubCell"/>
</dbReference>
<reference evidence="9 10" key="1">
    <citation type="submission" date="2020-04" db="EMBL/GenBank/DDBJ databases">
        <authorList>
            <person name="Alioto T."/>
            <person name="Alioto T."/>
            <person name="Gomez Garrido J."/>
        </authorList>
    </citation>
    <scope>NUCLEOTIDE SEQUENCE [LARGE SCALE GENOMIC DNA]</scope>
</reference>
<proteinExistence type="inferred from homology"/>
<dbReference type="InterPro" id="IPR020164">
    <property type="entry name" value="Cyt_c_Oxase_assmbl_COX16"/>
</dbReference>
<evidence type="ECO:0000256" key="5">
    <source>
        <dbReference type="ARBA" id="ARBA00022792"/>
    </source>
</evidence>
<comment type="caution">
    <text evidence="9">The sequence shown here is derived from an EMBL/GenBank/DDBJ whole genome shotgun (WGS) entry which is preliminary data.</text>
</comment>
<dbReference type="AlphaFoldDB" id="A0A8S1CDR2"/>
<accession>A0A8S1CDR2</accession>
<keyword evidence="5" id="KW-0999">Mitochondrion inner membrane</keyword>
<dbReference type="PANTHER" id="PTHR17130:SF14">
    <property type="entry name" value="CYTOCHROME C OXIDASE ASSEMBLY PROTEIN COX16 HOMOLOG, MITOCHONDRIAL"/>
    <property type="match status" value="1"/>
</dbReference>
<dbReference type="GO" id="GO:0033617">
    <property type="term" value="P:mitochondrial respiratory chain complex IV assembly"/>
    <property type="evidence" value="ECO:0007669"/>
    <property type="project" value="TreeGrafter"/>
</dbReference>
<dbReference type="Proteomes" id="UP000494165">
    <property type="component" value="Unassembled WGS sequence"/>
</dbReference>
<dbReference type="Pfam" id="PF14138">
    <property type="entry name" value="COX16"/>
    <property type="match status" value="1"/>
</dbReference>
<protein>
    <recommendedName>
        <fullName evidence="3">Cytochrome c oxidase assembly protein COX16 homolog, mitochondrial</fullName>
    </recommendedName>
</protein>
<name>A0A8S1CDR2_9INSE</name>
<evidence type="ECO:0000313" key="9">
    <source>
        <dbReference type="EMBL" id="CAB3363439.1"/>
    </source>
</evidence>
<organism evidence="9 10">
    <name type="scientific">Cloeon dipterum</name>
    <dbReference type="NCBI Taxonomy" id="197152"/>
    <lineage>
        <taxon>Eukaryota</taxon>
        <taxon>Metazoa</taxon>
        <taxon>Ecdysozoa</taxon>
        <taxon>Arthropoda</taxon>
        <taxon>Hexapoda</taxon>
        <taxon>Insecta</taxon>
        <taxon>Pterygota</taxon>
        <taxon>Palaeoptera</taxon>
        <taxon>Ephemeroptera</taxon>
        <taxon>Pisciforma</taxon>
        <taxon>Baetidae</taxon>
        <taxon>Cloeon</taxon>
    </lineage>
</organism>
<keyword evidence="6" id="KW-1133">Transmembrane helix</keyword>
<comment type="subcellular location">
    <subcellularLocation>
        <location evidence="1">Mitochondrion inner membrane</location>
        <topology evidence="1">Single-pass membrane protein</topology>
    </subcellularLocation>
</comment>
<evidence type="ECO:0000256" key="4">
    <source>
        <dbReference type="ARBA" id="ARBA00022692"/>
    </source>
</evidence>
<keyword evidence="7" id="KW-0496">Mitochondrion</keyword>
<keyword evidence="10" id="KW-1185">Reference proteome</keyword>